<evidence type="ECO:0000313" key="2">
    <source>
        <dbReference type="Proteomes" id="UP000000377"/>
    </source>
</evidence>
<dbReference type="EMBL" id="CP002047">
    <property type="protein sequence ID" value="ADI12558.1"/>
    <property type="molecule type" value="Genomic_DNA"/>
</dbReference>
<dbReference type="KEGG" id="sbh:SBI_09440"/>
<evidence type="ECO:0000313" key="1">
    <source>
        <dbReference type="EMBL" id="ADI12558.1"/>
    </source>
</evidence>
<name>D7C7L0_STRBB</name>
<proteinExistence type="predicted"/>
<sequence>MDALGGRYERASVALTEAISYGRPRATRLRDQIRRLLGETYVVSFHELATDPRYVLEVLPVLAAEQVRQRRDDGSLTRRLGDRPGVFHLSVAERDEERYAFTVRGTAVSRRGAVPVALDPDRLFPQDEPHEERLGERRALEALVAEFGVGLPRLALERGRLHTFRTRSWRRPLSPGDRFVTVDVVWQQP</sequence>
<protein>
    <submittedName>
        <fullName evidence="1">Uncharacterized protein</fullName>
    </submittedName>
</protein>
<keyword evidence="2" id="KW-1185">Reference proteome</keyword>
<reference evidence="1 2" key="1">
    <citation type="journal article" date="2010" name="J. Bacteriol.">
        <title>Genome sequence of the milbemycin-producing bacterium Streptomyces bingchenggensis.</title>
        <authorList>
            <person name="Wang X.J."/>
            <person name="Yan Y.J."/>
            <person name="Zhang B."/>
            <person name="An J."/>
            <person name="Wang J.J."/>
            <person name="Tian J."/>
            <person name="Jiang L."/>
            <person name="Chen Y.H."/>
            <person name="Huang S.X."/>
            <person name="Yin M."/>
            <person name="Zhang J."/>
            <person name="Gao A.L."/>
            <person name="Liu C.X."/>
            <person name="Zhu Z.X."/>
            <person name="Xiang W.S."/>
        </authorList>
    </citation>
    <scope>NUCLEOTIDE SEQUENCE [LARGE SCALE GENOMIC DNA]</scope>
    <source>
        <strain evidence="1 2">BCW-1</strain>
    </source>
</reference>
<gene>
    <name evidence="1" type="ordered locus">SBI_09440</name>
</gene>
<dbReference type="Proteomes" id="UP000000377">
    <property type="component" value="Chromosome"/>
</dbReference>
<organism evidence="1 2">
    <name type="scientific">Streptomyces bingchenggensis (strain BCW-1)</name>
    <dbReference type="NCBI Taxonomy" id="749414"/>
    <lineage>
        <taxon>Bacteria</taxon>
        <taxon>Bacillati</taxon>
        <taxon>Actinomycetota</taxon>
        <taxon>Actinomycetes</taxon>
        <taxon>Kitasatosporales</taxon>
        <taxon>Streptomycetaceae</taxon>
        <taxon>Streptomyces</taxon>
    </lineage>
</organism>
<dbReference type="AlphaFoldDB" id="D7C7L0"/>
<dbReference type="PATRIC" id="fig|749414.3.peg.9719"/>
<dbReference type="HOGENOM" id="CLU_1433702_0_0_11"/>
<accession>D7C7L0</accession>